<dbReference type="AlphaFoldDB" id="A0A377IWM5"/>
<dbReference type="RefSeq" id="WP_115002710.1">
    <property type="nucleotide sequence ID" value="NZ_UGHS01000002.1"/>
</dbReference>
<accession>A0A377IWM5</accession>
<proteinExistence type="predicted"/>
<evidence type="ECO:0000256" key="1">
    <source>
        <dbReference type="SAM" id="SignalP"/>
    </source>
</evidence>
<name>A0A377IWM5_9PAST</name>
<evidence type="ECO:0000313" key="3">
    <source>
        <dbReference type="Proteomes" id="UP000255264"/>
    </source>
</evidence>
<evidence type="ECO:0000313" key="2">
    <source>
        <dbReference type="EMBL" id="STO92625.1"/>
    </source>
</evidence>
<dbReference type="Proteomes" id="UP000255264">
    <property type="component" value="Unassembled WGS sequence"/>
</dbReference>
<gene>
    <name evidence="2" type="ORF">NCTC13335_00469</name>
</gene>
<keyword evidence="1" id="KW-0732">Signal</keyword>
<reference evidence="2 3" key="1">
    <citation type="submission" date="2018-06" db="EMBL/GenBank/DDBJ databases">
        <authorList>
            <consortium name="Pathogen Informatics"/>
            <person name="Doyle S."/>
        </authorList>
    </citation>
    <scope>NUCLEOTIDE SEQUENCE [LARGE SCALE GENOMIC DNA]</scope>
    <source>
        <strain evidence="2 3">NCTC13335</strain>
    </source>
</reference>
<keyword evidence="3" id="KW-1185">Reference proteome</keyword>
<protein>
    <submittedName>
        <fullName evidence="2">Uncharacterized protein</fullName>
    </submittedName>
</protein>
<sequence>MKLNAKLALTALAFAAFSANSFAAPIPHEIYYPHAAKVVKAERKGGGEFEAEFRLHDRDISVPALAKKVISHAKRQGFRVDESKIKHDDADLKFERGDQELDVSIELKDKGKIEYKADLDLDKN</sequence>
<feature type="chain" id="PRO_5016614286" evidence="1">
    <location>
        <begin position="24"/>
        <end position="124"/>
    </location>
</feature>
<dbReference type="EMBL" id="UGHS01000002">
    <property type="protein sequence ID" value="STO92625.1"/>
    <property type="molecule type" value="Genomic_DNA"/>
</dbReference>
<dbReference type="OrthoDB" id="5678031at2"/>
<feature type="signal peptide" evidence="1">
    <location>
        <begin position="1"/>
        <end position="23"/>
    </location>
</feature>
<organism evidence="2 3">
    <name type="scientific">Haemophilus pittmaniae</name>
    <dbReference type="NCBI Taxonomy" id="249188"/>
    <lineage>
        <taxon>Bacteria</taxon>
        <taxon>Pseudomonadati</taxon>
        <taxon>Pseudomonadota</taxon>
        <taxon>Gammaproteobacteria</taxon>
        <taxon>Pasteurellales</taxon>
        <taxon>Pasteurellaceae</taxon>
        <taxon>Haemophilus</taxon>
    </lineage>
</organism>